<dbReference type="Gene3D" id="3.40.630.30">
    <property type="match status" value="1"/>
</dbReference>
<feature type="domain" description="N-acetyltransferase" evidence="1">
    <location>
        <begin position="89"/>
        <end position="246"/>
    </location>
</feature>
<evidence type="ECO:0000259" key="1">
    <source>
        <dbReference type="PROSITE" id="PS51186"/>
    </source>
</evidence>
<dbReference type="RefSeq" id="WP_340272121.1">
    <property type="nucleotide sequence ID" value="NZ_JBAKIA010000001.1"/>
</dbReference>
<evidence type="ECO:0000313" key="3">
    <source>
        <dbReference type="Proteomes" id="UP001385499"/>
    </source>
</evidence>
<keyword evidence="3" id="KW-1185">Reference proteome</keyword>
<dbReference type="SUPFAM" id="SSF55729">
    <property type="entry name" value="Acyl-CoA N-acyltransferases (Nat)"/>
    <property type="match status" value="1"/>
</dbReference>
<dbReference type="EMBL" id="JBAKIA010000001">
    <property type="protein sequence ID" value="MEJ8472648.1"/>
    <property type="molecule type" value="Genomic_DNA"/>
</dbReference>
<proteinExistence type="predicted"/>
<comment type="caution">
    <text evidence="2">The sequence shown here is derived from an EMBL/GenBank/DDBJ whole genome shotgun (WGS) entry which is preliminary data.</text>
</comment>
<dbReference type="Proteomes" id="UP001385499">
    <property type="component" value="Unassembled WGS sequence"/>
</dbReference>
<dbReference type="InterPro" id="IPR016181">
    <property type="entry name" value="Acyl_CoA_acyltransferase"/>
</dbReference>
<keyword evidence="2" id="KW-0808">Transferase</keyword>
<dbReference type="CDD" id="cd04301">
    <property type="entry name" value="NAT_SF"/>
    <property type="match status" value="1"/>
</dbReference>
<dbReference type="PROSITE" id="PS51186">
    <property type="entry name" value="GNAT"/>
    <property type="match status" value="1"/>
</dbReference>
<organism evidence="2 3">
    <name type="scientific">Roseibium algae</name>
    <dbReference type="NCBI Taxonomy" id="3123038"/>
    <lineage>
        <taxon>Bacteria</taxon>
        <taxon>Pseudomonadati</taxon>
        <taxon>Pseudomonadota</taxon>
        <taxon>Alphaproteobacteria</taxon>
        <taxon>Hyphomicrobiales</taxon>
        <taxon>Stappiaceae</taxon>
        <taxon>Roseibium</taxon>
    </lineage>
</organism>
<dbReference type="EC" id="2.3.1.-" evidence="2"/>
<gene>
    <name evidence="2" type="ORF">V6575_00985</name>
</gene>
<reference evidence="2 3" key="1">
    <citation type="submission" date="2024-02" db="EMBL/GenBank/DDBJ databases">
        <title>Roseibium algae sp. nov., isolated from marine alga (Grateloupia sp.), showing potential in myo-inositol conversion.</title>
        <authorList>
            <person name="Wang Y."/>
        </authorList>
    </citation>
    <scope>NUCLEOTIDE SEQUENCE [LARGE SCALE GENOMIC DNA]</scope>
    <source>
        <strain evidence="2 3">H3510</strain>
    </source>
</reference>
<sequence length="254" mass="28156">MSSSAFYKQGFKPRRQDGGQSAVVFCFYQVKYVIWVKRREAKPDLEVQSYKAATSCPPYSSHPLMTFTKPLFRNLIRTMANATPSTPTAHIRPVQTTDLPQLLNMNNAAVPAVNTLSLDELTKLTTDALACLVAEVGGQPAGFLLCLAEGTNYDSRNYAWLTGKLERFAYTDRICIAEGARGQRLGEALYATLFDHPNIKGRPYACEVNTRPPNPGSLRFHKRLGFSEIGEQDNGDKAVVFLKREPSKIKGTSS</sequence>
<protein>
    <submittedName>
        <fullName evidence="2">GNAT family N-acetyltransferase</fullName>
        <ecNumber evidence="2">2.3.1.-</ecNumber>
    </submittedName>
</protein>
<evidence type="ECO:0000313" key="2">
    <source>
        <dbReference type="EMBL" id="MEJ8472648.1"/>
    </source>
</evidence>
<name>A0ABU8TFK2_9HYPH</name>
<dbReference type="InterPro" id="IPR000182">
    <property type="entry name" value="GNAT_dom"/>
</dbReference>
<dbReference type="Pfam" id="PF00583">
    <property type="entry name" value="Acetyltransf_1"/>
    <property type="match status" value="1"/>
</dbReference>
<dbReference type="GO" id="GO:0016746">
    <property type="term" value="F:acyltransferase activity"/>
    <property type="evidence" value="ECO:0007669"/>
    <property type="project" value="UniProtKB-KW"/>
</dbReference>
<accession>A0ABU8TFK2</accession>
<keyword evidence="2" id="KW-0012">Acyltransferase</keyword>